<evidence type="ECO:0008006" key="4">
    <source>
        <dbReference type="Google" id="ProtNLM"/>
    </source>
</evidence>
<reference evidence="2 3" key="1">
    <citation type="submission" date="2016-10" db="EMBL/GenBank/DDBJ databases">
        <authorList>
            <person name="de Groot N.N."/>
        </authorList>
    </citation>
    <scope>NUCLEOTIDE SEQUENCE [LARGE SCALE GENOMIC DNA]</scope>
    <source>
        <strain evidence="2 3">DSM 19886</strain>
    </source>
</reference>
<dbReference type="SMART" id="SM00710">
    <property type="entry name" value="PbH1"/>
    <property type="match status" value="6"/>
</dbReference>
<gene>
    <name evidence="2" type="ORF">SAMN04488514_101676</name>
</gene>
<dbReference type="Gene3D" id="2.160.20.10">
    <property type="entry name" value="Single-stranded right-handed beta-helix, Pectin lyase-like"/>
    <property type="match status" value="2"/>
</dbReference>
<evidence type="ECO:0000313" key="2">
    <source>
        <dbReference type="EMBL" id="SDL39994.1"/>
    </source>
</evidence>
<feature type="compositionally biased region" description="Acidic residues" evidence="1">
    <location>
        <begin position="169"/>
        <end position="181"/>
    </location>
</feature>
<dbReference type="SUPFAM" id="SSF51126">
    <property type="entry name" value="Pectin lyase-like"/>
    <property type="match status" value="1"/>
</dbReference>
<feature type="region of interest" description="Disordered" evidence="1">
    <location>
        <begin position="104"/>
        <end position="181"/>
    </location>
</feature>
<dbReference type="InterPro" id="IPR006626">
    <property type="entry name" value="PbH1"/>
</dbReference>
<dbReference type="EMBL" id="FNGV01000001">
    <property type="protein sequence ID" value="SDL39994.1"/>
    <property type="molecule type" value="Genomic_DNA"/>
</dbReference>
<organism evidence="2 3">
    <name type="scientific">Kriegella aquimaris</name>
    <dbReference type="NCBI Taxonomy" id="192904"/>
    <lineage>
        <taxon>Bacteria</taxon>
        <taxon>Pseudomonadati</taxon>
        <taxon>Bacteroidota</taxon>
        <taxon>Flavobacteriia</taxon>
        <taxon>Flavobacteriales</taxon>
        <taxon>Flavobacteriaceae</taxon>
        <taxon>Kriegella</taxon>
    </lineage>
</organism>
<dbReference type="InterPro" id="IPR012334">
    <property type="entry name" value="Pectin_lyas_fold"/>
</dbReference>
<evidence type="ECO:0000313" key="3">
    <source>
        <dbReference type="Proteomes" id="UP000199440"/>
    </source>
</evidence>
<name>A0A1G9JS49_9FLAO</name>
<accession>A0A1G9JS49</accession>
<keyword evidence="3" id="KW-1185">Reference proteome</keyword>
<protein>
    <recommendedName>
        <fullName evidence="4">DUF1565 domain-containing protein</fullName>
    </recommendedName>
</protein>
<evidence type="ECO:0000256" key="1">
    <source>
        <dbReference type="SAM" id="MobiDB-lite"/>
    </source>
</evidence>
<proteinExistence type="predicted"/>
<feature type="compositionally biased region" description="Low complexity" evidence="1">
    <location>
        <begin position="104"/>
        <end position="168"/>
    </location>
</feature>
<sequence length="719" mass="78179">MSTYPTKTLKVIFTFFILTAIFSCSKDSDLLAEYVGLDKEEVIGIGSFIMNDNYIISRDKSIVLDVLSNDAFANLDKVKIVETSQAKSGMIVINDDNTLTYTPSYSVTPTSAPESPVETPTTETPTTETPTTETPTTETPTTETPTTETPTTETPTTETPTTETPTNEETTDEASNDEEVSDTFTYTTETENEDGSVTTEEGSVTITITEEPEPEVEQEEEEDPSEIFNVQSAFYVTSNGNTSNDGKSEANPWTLTHAVSMAKAGDTVFVKAGSYNVPRLRFSNSGTENNPIVFIGYTSKEGDIKTTKGGTMDYGDNISSIGFPVINPQDDQVMYIQGNYIEIHNIGFHDPSSNVTYGILVTGDYNVFDNIAFSKINDSSTTYMGSGFTIRGSHNTVKNCYGENAAYTAFLISGSGGAASFNTIKDNDYYNDDSNRQTDYFFSTSYKGSSSTVASNNLFQGNRGYRLHSGSHQGHGLANGGGSNNLWRNNLIHRSNLEIRYPSSSGTVYENNRMTGDASAQQISIENGATNITLKNNYFECGYVALFFIVKTYNPLVSTNSPSNIKIYNNIFKGGERIMSFGEGSQETSPSKSIEIHHNVFDGQTGGIRYYNNGNEVDFDNNFIVNSTSSKWATVSSGSIAINGNNNLFYNNSFGTPTNGFSGTITSNPLFSNSGSEAERYKLQATSPAIGAGVNYAQRTSDFDGKSISGSPDIGPFEY</sequence>
<dbReference type="Proteomes" id="UP000199440">
    <property type="component" value="Unassembled WGS sequence"/>
</dbReference>
<dbReference type="PROSITE" id="PS51257">
    <property type="entry name" value="PROKAR_LIPOPROTEIN"/>
    <property type="match status" value="1"/>
</dbReference>
<dbReference type="Pfam" id="PF17963">
    <property type="entry name" value="Big_9"/>
    <property type="match status" value="1"/>
</dbReference>
<dbReference type="STRING" id="192904.SAMN04488514_101676"/>
<dbReference type="AlphaFoldDB" id="A0A1G9JS49"/>
<dbReference type="InterPro" id="IPR011050">
    <property type="entry name" value="Pectin_lyase_fold/virulence"/>
</dbReference>